<comment type="similarity">
    <text evidence="8">Belongs to the sodium:neurotransmitter symporter (SNF) (TC 2.A.22) family.</text>
</comment>
<feature type="transmembrane region" description="Helical" evidence="10">
    <location>
        <begin position="36"/>
        <end position="54"/>
    </location>
</feature>
<evidence type="ECO:0000256" key="1">
    <source>
        <dbReference type="ARBA" id="ARBA00004141"/>
    </source>
</evidence>
<dbReference type="PROSITE" id="PS50267">
    <property type="entry name" value="NA_NEUROTRAN_SYMP_3"/>
    <property type="match status" value="1"/>
</dbReference>
<protein>
    <recommendedName>
        <fullName evidence="8">Transporter</fullName>
    </recommendedName>
</protein>
<dbReference type="PANTHER" id="PTHR11616">
    <property type="entry name" value="SODIUM/CHLORIDE DEPENDENT TRANSPORTER"/>
    <property type="match status" value="1"/>
</dbReference>
<comment type="subcellular location">
    <subcellularLocation>
        <location evidence="1">Membrane</location>
        <topology evidence="1">Multi-pass membrane protein</topology>
    </subcellularLocation>
</comment>
<feature type="compositionally biased region" description="Polar residues" evidence="9">
    <location>
        <begin position="1"/>
        <end position="22"/>
    </location>
</feature>
<feature type="transmembrane region" description="Helical" evidence="10">
    <location>
        <begin position="108"/>
        <end position="135"/>
    </location>
</feature>
<sequence length="606" mass="68743">MESSIASSKSQLGDKTLTSTEGTDNHREQWSSKVDFVLSAIGLCVGLGNIWRFPYLCYENGGGAFLIPYLLTLVFAGVPILLLELMIGQMKSIGGLGVWKYCLVFKGVGYAAVIMAFWLSIYYIVILAYAFVYMFNSFTLNPLPWSDCNHPWNTQCCNSDNNVTALCNNSDNGILDSKMKMNFSHLCTECKAWNSPVLEFWERFVLGESSGIETPGSIQWQLALALLFAWILCYFCIWKGVKWTGKIVYFTALFPYVLLLCLFIRGMTLTGSAEGIKFYLKPNISKLKESKVWLDGATQIFFSYGLGLGTHIALGSYNKYKNNCHRDALIIGVVNASTSLFAGFVVFSVMGFMAHQQNKEVKDVVKSGQGLIFLVYPSALAQLPGSAFWSILFFLMIIFLGLDSQFCTLEGFLTAIIDEWPHKFRQHRKLLLFVVCGVSYLIGLSMVTQGGAYVFRLFDHYSASGMALLFLIFCQCIAFSWCYGINRFIKDCNKMLGFSISKWWKFCWLIFSPLVCMFVLIFSVLSYEHVKYKDKEYATWAHAIGIFLALSSVIMIPGYIFYYTFQQIISHKNEKSILEILRDVFQPTNEDITDKKENIQMIIRNV</sequence>
<feature type="transmembrane region" description="Helical" evidence="10">
    <location>
        <begin position="247"/>
        <end position="267"/>
    </location>
</feature>
<evidence type="ECO:0000256" key="2">
    <source>
        <dbReference type="ARBA" id="ARBA00022448"/>
    </source>
</evidence>
<dbReference type="PROSITE" id="PS00610">
    <property type="entry name" value="NA_NEUROTRAN_SYMP_1"/>
    <property type="match status" value="1"/>
</dbReference>
<feature type="transmembrane region" description="Helical" evidence="10">
    <location>
        <begin position="374"/>
        <end position="402"/>
    </location>
</feature>
<dbReference type="SUPFAM" id="SSF161070">
    <property type="entry name" value="SNF-like"/>
    <property type="match status" value="1"/>
</dbReference>
<feature type="transmembrane region" description="Helical" evidence="10">
    <location>
        <begin position="66"/>
        <end position="87"/>
    </location>
</feature>
<organism evidence="11">
    <name type="scientific">Schmidtea mediterranea</name>
    <name type="common">Freshwater planarian flatworm</name>
    <dbReference type="NCBI Taxonomy" id="79327"/>
    <lineage>
        <taxon>Eukaryota</taxon>
        <taxon>Metazoa</taxon>
        <taxon>Spiralia</taxon>
        <taxon>Lophotrochozoa</taxon>
        <taxon>Platyhelminthes</taxon>
        <taxon>Rhabditophora</taxon>
        <taxon>Seriata</taxon>
        <taxon>Tricladida</taxon>
        <taxon>Continenticola</taxon>
        <taxon>Geoplanoidea</taxon>
        <taxon>Dugesiidae</taxon>
        <taxon>Schmidtea</taxon>
    </lineage>
</organism>
<evidence type="ECO:0000256" key="9">
    <source>
        <dbReference type="SAM" id="MobiDB-lite"/>
    </source>
</evidence>
<dbReference type="AlphaFoldDB" id="A0A0H3YIU2"/>
<dbReference type="GO" id="GO:0043005">
    <property type="term" value="C:neuron projection"/>
    <property type="evidence" value="ECO:0007669"/>
    <property type="project" value="TreeGrafter"/>
</dbReference>
<evidence type="ECO:0000256" key="3">
    <source>
        <dbReference type="ARBA" id="ARBA00022692"/>
    </source>
</evidence>
<feature type="binding site" evidence="6">
    <location>
        <position position="335"/>
    </location>
    <ligand>
        <name>Na(+)</name>
        <dbReference type="ChEBI" id="CHEBI:29101"/>
        <label>1</label>
    </ligand>
</feature>
<keyword evidence="8" id="KW-0769">Symport</keyword>
<feature type="region of interest" description="Disordered" evidence="9">
    <location>
        <begin position="1"/>
        <end position="24"/>
    </location>
</feature>
<feature type="transmembrane region" description="Helical" evidence="10">
    <location>
        <begin position="218"/>
        <end position="238"/>
    </location>
</feature>
<feature type="binding site" evidence="6">
    <location>
        <position position="400"/>
    </location>
    <ligand>
        <name>Na(+)</name>
        <dbReference type="ChEBI" id="CHEBI:29101"/>
        <label>1</label>
    </ligand>
</feature>
<keyword evidence="4 10" id="KW-1133">Transmembrane helix</keyword>
<dbReference type="NCBIfam" id="NF037979">
    <property type="entry name" value="Na_transp"/>
    <property type="match status" value="1"/>
</dbReference>
<feature type="binding site" evidence="6">
    <location>
        <position position="42"/>
    </location>
    <ligand>
        <name>Na(+)</name>
        <dbReference type="ChEBI" id="CHEBI:29101"/>
        <label>1</label>
    </ligand>
</feature>
<keyword evidence="3 8" id="KW-0812">Transmembrane</keyword>
<accession>A0A0H3YIU2</accession>
<feature type="binding site" evidence="6">
    <location>
        <position position="45"/>
    </location>
    <ligand>
        <name>Na(+)</name>
        <dbReference type="ChEBI" id="CHEBI:29101"/>
        <label>1</label>
    </ligand>
</feature>
<feature type="transmembrane region" description="Helical" evidence="10">
    <location>
        <begin position="329"/>
        <end position="354"/>
    </location>
</feature>
<feature type="transmembrane region" description="Helical" evidence="10">
    <location>
        <begin position="296"/>
        <end position="317"/>
    </location>
</feature>
<reference evidence="11" key="1">
    <citation type="journal article" date="2015" name="Elife">
        <title>Stem cells and fluid flow drive cyst formation in an invertebrate excretory organ.</title>
        <authorList>
            <person name="Thi-Kim Vu H."/>
            <person name="Rink J.C."/>
            <person name="McKinney S.A."/>
            <person name="McClain M."/>
            <person name="Lakshmanaperumal N."/>
            <person name="Alexander R."/>
            <person name="Sanchez Alvarado A."/>
        </authorList>
    </citation>
    <scope>NUCLEOTIDE SEQUENCE</scope>
</reference>
<keyword evidence="6" id="KW-0479">Metal-binding</keyword>
<feature type="transmembrane region" description="Helical" evidence="10">
    <location>
        <begin position="506"/>
        <end position="527"/>
    </location>
</feature>
<name>A0A0H3YIU2_SCHMD</name>
<keyword evidence="7" id="KW-1015">Disulfide bond</keyword>
<dbReference type="CDD" id="cd11496">
    <property type="entry name" value="SLC6sbd-TauT-like"/>
    <property type="match status" value="1"/>
</dbReference>
<dbReference type="OrthoDB" id="6581954at2759"/>
<dbReference type="PRINTS" id="PR00176">
    <property type="entry name" value="NANEUSMPORT"/>
</dbReference>
<dbReference type="EMBL" id="KT163471">
    <property type="protein sequence ID" value="AKN21421.1"/>
    <property type="molecule type" value="mRNA"/>
</dbReference>
<evidence type="ECO:0000256" key="8">
    <source>
        <dbReference type="RuleBase" id="RU003732"/>
    </source>
</evidence>
<evidence type="ECO:0000256" key="7">
    <source>
        <dbReference type="PIRSR" id="PIRSR600175-2"/>
    </source>
</evidence>
<evidence type="ECO:0000256" key="5">
    <source>
        <dbReference type="ARBA" id="ARBA00023136"/>
    </source>
</evidence>
<evidence type="ECO:0000256" key="6">
    <source>
        <dbReference type="PIRSR" id="PIRSR600175-1"/>
    </source>
</evidence>
<feature type="transmembrane region" description="Helical" evidence="10">
    <location>
        <begin position="539"/>
        <end position="565"/>
    </location>
</feature>
<feature type="disulfide bond" evidence="7">
    <location>
        <begin position="148"/>
        <end position="157"/>
    </location>
</feature>
<feature type="binding site" evidence="6">
    <location>
        <position position="404"/>
    </location>
    <ligand>
        <name>Na(+)</name>
        <dbReference type="ChEBI" id="CHEBI:29101"/>
        <label>1</label>
    </ligand>
</feature>
<dbReference type="PANTHER" id="PTHR11616:SF265">
    <property type="entry name" value="TRANSPORTER"/>
    <property type="match status" value="1"/>
</dbReference>
<evidence type="ECO:0000313" key="11">
    <source>
        <dbReference type="EMBL" id="AKN21421.1"/>
    </source>
</evidence>
<feature type="binding site" evidence="6">
    <location>
        <position position="403"/>
    </location>
    <ligand>
        <name>Na(+)</name>
        <dbReference type="ChEBI" id="CHEBI:29101"/>
        <label>1</label>
    </ligand>
</feature>
<dbReference type="GO" id="GO:0005886">
    <property type="term" value="C:plasma membrane"/>
    <property type="evidence" value="ECO:0007669"/>
    <property type="project" value="TreeGrafter"/>
</dbReference>
<feature type="transmembrane region" description="Helical" evidence="10">
    <location>
        <begin position="461"/>
        <end position="485"/>
    </location>
</feature>
<evidence type="ECO:0000256" key="4">
    <source>
        <dbReference type="ARBA" id="ARBA00022989"/>
    </source>
</evidence>
<keyword evidence="2 8" id="KW-0813">Transport</keyword>
<dbReference type="Pfam" id="PF00209">
    <property type="entry name" value="SNF"/>
    <property type="match status" value="1"/>
</dbReference>
<evidence type="ECO:0000256" key="10">
    <source>
        <dbReference type="SAM" id="Phobius"/>
    </source>
</evidence>
<dbReference type="InterPro" id="IPR000175">
    <property type="entry name" value="Na/ntran_symport"/>
</dbReference>
<dbReference type="InterPro" id="IPR037272">
    <property type="entry name" value="SNS_sf"/>
</dbReference>
<feature type="transmembrane region" description="Helical" evidence="10">
    <location>
        <begin position="430"/>
        <end position="455"/>
    </location>
</feature>
<gene>
    <name evidence="11" type="primary">slc6a-1</name>
</gene>
<feature type="binding site" evidence="6">
    <location>
        <position position="49"/>
    </location>
    <ligand>
        <name>Na(+)</name>
        <dbReference type="ChEBI" id="CHEBI:29101"/>
        <label>2</label>
    </ligand>
</feature>
<proteinExistence type="evidence at transcript level"/>
<dbReference type="GO" id="GO:0005332">
    <property type="term" value="F:gamma-aminobutyric acid:sodium:chloride symporter activity"/>
    <property type="evidence" value="ECO:0007669"/>
    <property type="project" value="TreeGrafter"/>
</dbReference>
<keyword evidence="6" id="KW-0915">Sodium</keyword>
<dbReference type="GO" id="GO:0046872">
    <property type="term" value="F:metal ion binding"/>
    <property type="evidence" value="ECO:0007669"/>
    <property type="project" value="UniProtKB-KW"/>
</dbReference>
<feature type="binding site" evidence="6">
    <location>
        <position position="303"/>
    </location>
    <ligand>
        <name>Na(+)</name>
        <dbReference type="ChEBI" id="CHEBI:29101"/>
        <label>1</label>
    </ligand>
</feature>
<keyword evidence="5 10" id="KW-0472">Membrane</keyword>